<dbReference type="EMBL" id="BAABET010000017">
    <property type="protein sequence ID" value="GAA4339720.1"/>
    <property type="molecule type" value="Genomic_DNA"/>
</dbReference>
<proteinExistence type="predicted"/>
<dbReference type="Proteomes" id="UP001501115">
    <property type="component" value="Unassembled WGS sequence"/>
</dbReference>
<evidence type="ECO:0000313" key="2">
    <source>
        <dbReference type="Proteomes" id="UP001501115"/>
    </source>
</evidence>
<name>A0ABP8HIL6_9ACTN</name>
<accession>A0ABP8HIL6</accession>
<gene>
    <name evidence="1" type="ORF">GCM10023086_74920</name>
</gene>
<organism evidence="1 2">
    <name type="scientific">Streptomyces venetus</name>
    <dbReference type="NCBI Taxonomy" id="1701086"/>
    <lineage>
        <taxon>Bacteria</taxon>
        <taxon>Bacillati</taxon>
        <taxon>Actinomycetota</taxon>
        <taxon>Actinomycetes</taxon>
        <taxon>Kitasatosporales</taxon>
        <taxon>Streptomycetaceae</taxon>
        <taxon>Streptomyces</taxon>
    </lineage>
</organism>
<keyword evidence="2" id="KW-1185">Reference proteome</keyword>
<evidence type="ECO:0000313" key="1">
    <source>
        <dbReference type="EMBL" id="GAA4339720.1"/>
    </source>
</evidence>
<sequence>MALIKRGPEAQRVRLTVHSPAATPHYARRSSALLARKVYAPESQPVRMAYGAGARVGEFIQEQRGS</sequence>
<protein>
    <submittedName>
        <fullName evidence="1">Uncharacterized protein</fullName>
    </submittedName>
</protein>
<reference evidence="2" key="1">
    <citation type="journal article" date="2019" name="Int. J. Syst. Evol. Microbiol.">
        <title>The Global Catalogue of Microorganisms (GCM) 10K type strain sequencing project: providing services to taxonomists for standard genome sequencing and annotation.</title>
        <authorList>
            <consortium name="The Broad Institute Genomics Platform"/>
            <consortium name="The Broad Institute Genome Sequencing Center for Infectious Disease"/>
            <person name="Wu L."/>
            <person name="Ma J."/>
        </authorList>
    </citation>
    <scope>NUCLEOTIDE SEQUENCE [LARGE SCALE GENOMIC DNA]</scope>
    <source>
        <strain evidence="2">JCM 31290</strain>
    </source>
</reference>
<comment type="caution">
    <text evidence="1">The sequence shown here is derived from an EMBL/GenBank/DDBJ whole genome shotgun (WGS) entry which is preliminary data.</text>
</comment>